<reference evidence="2 3" key="1">
    <citation type="journal article" date="2015" name="Genome Biol. Evol.">
        <title>Comparative Genomics of a Bacterivorous Green Alga Reveals Evolutionary Causalities and Consequences of Phago-Mixotrophic Mode of Nutrition.</title>
        <authorList>
            <person name="Burns J.A."/>
            <person name="Paasch A."/>
            <person name="Narechania A."/>
            <person name="Kim E."/>
        </authorList>
    </citation>
    <scope>NUCLEOTIDE SEQUENCE [LARGE SCALE GENOMIC DNA]</scope>
    <source>
        <strain evidence="2 3">PLY_AMNH</strain>
    </source>
</reference>
<accession>A0AAE0GAD5</accession>
<name>A0AAE0GAD5_9CHLO</name>
<comment type="caution">
    <text evidence="2">The sequence shown here is derived from an EMBL/GenBank/DDBJ whole genome shotgun (WGS) entry which is preliminary data.</text>
</comment>
<dbReference type="Proteomes" id="UP001190700">
    <property type="component" value="Unassembled WGS sequence"/>
</dbReference>
<evidence type="ECO:0000313" key="2">
    <source>
        <dbReference type="EMBL" id="KAK3274630.1"/>
    </source>
</evidence>
<evidence type="ECO:0000313" key="3">
    <source>
        <dbReference type="Proteomes" id="UP001190700"/>
    </source>
</evidence>
<dbReference type="AlphaFoldDB" id="A0AAE0GAD5"/>
<protein>
    <submittedName>
        <fullName evidence="2">Uncharacterized protein</fullName>
    </submittedName>
</protein>
<keyword evidence="3" id="KW-1185">Reference proteome</keyword>
<proteinExistence type="predicted"/>
<feature type="region of interest" description="Disordered" evidence="1">
    <location>
        <begin position="118"/>
        <end position="138"/>
    </location>
</feature>
<dbReference type="EMBL" id="LGRX02007623">
    <property type="protein sequence ID" value="KAK3274630.1"/>
    <property type="molecule type" value="Genomic_DNA"/>
</dbReference>
<gene>
    <name evidence="2" type="ORF">CYMTET_17197</name>
</gene>
<feature type="compositionally biased region" description="Polar residues" evidence="1">
    <location>
        <begin position="128"/>
        <end position="138"/>
    </location>
</feature>
<sequence>MADAAVEDPPSAEKALLPELPELLLASVISDLGIPTSVLSTDSVVAAFQKQFVFNSASLLSFYDDRLIDAQHMALYKNLHQEVSTESGKLPSIFWSKVESKLDPFAIRPATLLSDSAEHAAKKPRLSESPSVTGSDATKASQFSKQFKQAKTCNIPWSFKDMNALAADKSGYAHFYNSEQMRIFMYHQHMPKPERDREVNRRWNIKTAPSDTNFAITKKNGINAYYPQLKVA</sequence>
<organism evidence="2 3">
    <name type="scientific">Cymbomonas tetramitiformis</name>
    <dbReference type="NCBI Taxonomy" id="36881"/>
    <lineage>
        <taxon>Eukaryota</taxon>
        <taxon>Viridiplantae</taxon>
        <taxon>Chlorophyta</taxon>
        <taxon>Pyramimonadophyceae</taxon>
        <taxon>Pyramimonadales</taxon>
        <taxon>Pyramimonadaceae</taxon>
        <taxon>Cymbomonas</taxon>
    </lineage>
</organism>
<evidence type="ECO:0000256" key="1">
    <source>
        <dbReference type="SAM" id="MobiDB-lite"/>
    </source>
</evidence>